<evidence type="ECO:0000256" key="9">
    <source>
        <dbReference type="ARBA" id="ARBA00023286"/>
    </source>
</evidence>
<gene>
    <name evidence="13" type="ORF">O3P69_018015</name>
</gene>
<proteinExistence type="predicted"/>
<feature type="region of interest" description="Disordered" evidence="11">
    <location>
        <begin position="130"/>
        <end position="157"/>
    </location>
</feature>
<feature type="compositionally biased region" description="Basic and acidic residues" evidence="11">
    <location>
        <begin position="130"/>
        <end position="144"/>
    </location>
</feature>
<dbReference type="Pfam" id="PF10613">
    <property type="entry name" value="Lig_chan-Glu_bd"/>
    <property type="match status" value="1"/>
</dbReference>
<organism evidence="13 14">
    <name type="scientific">Scylla paramamosain</name>
    <name type="common">Mud crab</name>
    <dbReference type="NCBI Taxonomy" id="85552"/>
    <lineage>
        <taxon>Eukaryota</taxon>
        <taxon>Metazoa</taxon>
        <taxon>Ecdysozoa</taxon>
        <taxon>Arthropoda</taxon>
        <taxon>Crustacea</taxon>
        <taxon>Multicrustacea</taxon>
        <taxon>Malacostraca</taxon>
        <taxon>Eumalacostraca</taxon>
        <taxon>Eucarida</taxon>
        <taxon>Decapoda</taxon>
        <taxon>Pleocyemata</taxon>
        <taxon>Brachyura</taxon>
        <taxon>Eubrachyura</taxon>
        <taxon>Portunoidea</taxon>
        <taxon>Portunidae</taxon>
        <taxon>Portuninae</taxon>
        <taxon>Scylla</taxon>
    </lineage>
</organism>
<dbReference type="EMBL" id="JARAKH010000030">
    <property type="protein sequence ID" value="KAK8387062.1"/>
    <property type="molecule type" value="Genomic_DNA"/>
</dbReference>
<keyword evidence="10" id="KW-0407">Ion channel</keyword>
<keyword evidence="14" id="KW-1185">Reference proteome</keyword>
<keyword evidence="7" id="KW-0675">Receptor</keyword>
<keyword evidence="8" id="KW-0325">Glycoprotein</keyword>
<evidence type="ECO:0000313" key="14">
    <source>
        <dbReference type="Proteomes" id="UP001487740"/>
    </source>
</evidence>
<dbReference type="InterPro" id="IPR015683">
    <property type="entry name" value="Ionotropic_Glu_rcpt"/>
</dbReference>
<dbReference type="SUPFAM" id="SSF53850">
    <property type="entry name" value="Periplasmic binding protein-like II"/>
    <property type="match status" value="1"/>
</dbReference>
<protein>
    <recommendedName>
        <fullName evidence="12">Ionotropic glutamate receptor L-glutamate and glycine-binding domain-containing protein</fullName>
    </recommendedName>
</protein>
<evidence type="ECO:0000256" key="11">
    <source>
        <dbReference type="SAM" id="MobiDB-lite"/>
    </source>
</evidence>
<keyword evidence="9" id="KW-1071">Ligand-gated ion channel</keyword>
<evidence type="ECO:0000256" key="2">
    <source>
        <dbReference type="ARBA" id="ARBA00022448"/>
    </source>
</evidence>
<comment type="subcellular location">
    <subcellularLocation>
        <location evidence="1">Membrane</location>
        <topology evidence="1">Multi-pass membrane protein</topology>
    </subcellularLocation>
</comment>
<name>A0AAW0TKU9_SCYPA</name>
<dbReference type="Proteomes" id="UP001487740">
    <property type="component" value="Unassembled WGS sequence"/>
</dbReference>
<evidence type="ECO:0000256" key="1">
    <source>
        <dbReference type="ARBA" id="ARBA00004141"/>
    </source>
</evidence>
<dbReference type="GO" id="GO:0015276">
    <property type="term" value="F:ligand-gated monoatomic ion channel activity"/>
    <property type="evidence" value="ECO:0007669"/>
    <property type="project" value="InterPro"/>
</dbReference>
<evidence type="ECO:0000256" key="3">
    <source>
        <dbReference type="ARBA" id="ARBA00022692"/>
    </source>
</evidence>
<evidence type="ECO:0000256" key="5">
    <source>
        <dbReference type="ARBA" id="ARBA00023065"/>
    </source>
</evidence>
<evidence type="ECO:0000256" key="10">
    <source>
        <dbReference type="ARBA" id="ARBA00023303"/>
    </source>
</evidence>
<dbReference type="Gene3D" id="3.40.190.10">
    <property type="entry name" value="Periplasmic binding protein-like II"/>
    <property type="match status" value="1"/>
</dbReference>
<keyword evidence="4" id="KW-1133">Transmembrane helix</keyword>
<evidence type="ECO:0000256" key="7">
    <source>
        <dbReference type="ARBA" id="ARBA00023170"/>
    </source>
</evidence>
<dbReference type="InterPro" id="IPR019594">
    <property type="entry name" value="Glu/Gly-bd"/>
</dbReference>
<dbReference type="AlphaFoldDB" id="A0AAW0TKU9"/>
<keyword evidence="6" id="KW-0472">Membrane</keyword>
<keyword evidence="5" id="KW-0406">Ion transport</keyword>
<keyword evidence="2" id="KW-0813">Transport</keyword>
<keyword evidence="3" id="KW-0812">Transmembrane</keyword>
<feature type="region of interest" description="Disordered" evidence="11">
    <location>
        <begin position="57"/>
        <end position="85"/>
    </location>
</feature>
<comment type="caution">
    <text evidence="13">The sequence shown here is derived from an EMBL/GenBank/DDBJ whole genome shotgun (WGS) entry which is preliminary data.</text>
</comment>
<dbReference type="PANTHER" id="PTHR18966">
    <property type="entry name" value="IONOTROPIC GLUTAMATE RECEPTOR"/>
    <property type="match status" value="1"/>
</dbReference>
<feature type="domain" description="Ionotropic glutamate receptor L-glutamate and glycine-binding" evidence="12">
    <location>
        <begin position="190"/>
        <end position="252"/>
    </location>
</feature>
<sequence>MGSGGGGRDQQSVVVASLGVVVATNSHGLPPVPAHTSAGSSSGPCIPADTAARAVITPAYPSSQTRSLSRLGRKERGQGEDSLELPVPSHRLSEADGAHHYLSSLSKDLACGTYENKVLVVWKKSLSAKHDQNRRDGDWEKFQEGDESEELSSKSRSYLMEMSSDPRSLPPADLQGKKFKVSAVDNWPFFGITYEVVLEEGGQWGGPQADGTVTGMIGMVARGEAHLAINEITITAARETVVDFTRPYFMESSACTSPAPKERSRAFAVLSPFTLQAGDAGPWEGSH</sequence>
<evidence type="ECO:0000259" key="12">
    <source>
        <dbReference type="Pfam" id="PF10613"/>
    </source>
</evidence>
<dbReference type="GO" id="GO:0016020">
    <property type="term" value="C:membrane"/>
    <property type="evidence" value="ECO:0007669"/>
    <property type="project" value="UniProtKB-SubCell"/>
</dbReference>
<accession>A0AAW0TKU9</accession>
<evidence type="ECO:0000256" key="4">
    <source>
        <dbReference type="ARBA" id="ARBA00022989"/>
    </source>
</evidence>
<evidence type="ECO:0000313" key="13">
    <source>
        <dbReference type="EMBL" id="KAK8387062.1"/>
    </source>
</evidence>
<reference evidence="13 14" key="1">
    <citation type="submission" date="2023-03" db="EMBL/GenBank/DDBJ databases">
        <title>High-quality genome of Scylla paramamosain provides insights in environmental adaptation.</title>
        <authorList>
            <person name="Zhang L."/>
        </authorList>
    </citation>
    <scope>NUCLEOTIDE SEQUENCE [LARGE SCALE GENOMIC DNA]</scope>
    <source>
        <strain evidence="13">LZ_2023a</strain>
        <tissue evidence="13">Muscle</tissue>
    </source>
</reference>
<evidence type="ECO:0000256" key="8">
    <source>
        <dbReference type="ARBA" id="ARBA00023180"/>
    </source>
</evidence>
<evidence type="ECO:0000256" key="6">
    <source>
        <dbReference type="ARBA" id="ARBA00023136"/>
    </source>
</evidence>